<dbReference type="Gene3D" id="3.30.1330.70">
    <property type="entry name" value="Holliday junction resolvase RusA"/>
    <property type="match status" value="1"/>
</dbReference>
<evidence type="ECO:0000313" key="1">
    <source>
        <dbReference type="EMBL" id="MBJ7631669.1"/>
    </source>
</evidence>
<reference evidence="1" key="2">
    <citation type="journal article" date="2021" name="Int. J. Food Microbiol.">
        <title>Safety demonstration of a microbial species for use in the food chain: Weissella confusa.</title>
        <authorList>
            <person name="Bourdichon F."/>
            <person name="Patrone V."/>
            <person name="Fontana A."/>
            <person name="Milani G."/>
            <person name="Morelli L."/>
        </authorList>
    </citation>
    <scope>NUCLEOTIDE SEQUENCE</scope>
    <source>
        <strain evidence="1">CCUG 30943</strain>
    </source>
</reference>
<gene>
    <name evidence="1" type="ORF">HAU43_00875</name>
</gene>
<reference evidence="1" key="1">
    <citation type="submission" date="2020-02" db="EMBL/GenBank/DDBJ databases">
        <authorList>
            <person name="Fontana A."/>
            <person name="Patrone V."/>
            <person name="Morelli L."/>
        </authorList>
    </citation>
    <scope>NUCLEOTIDE SEQUENCE</scope>
    <source>
        <strain evidence="1">CCUG 30943</strain>
    </source>
</reference>
<accession>A0A482PX33</accession>
<dbReference type="AlphaFoldDB" id="A0A482PX33"/>
<comment type="caution">
    <text evidence="1">The sequence shown here is derived from an EMBL/GenBank/DDBJ whole genome shotgun (WGS) entry which is preliminary data.</text>
</comment>
<dbReference type="Proteomes" id="UP000808038">
    <property type="component" value="Unassembled WGS sequence"/>
</dbReference>
<protein>
    <submittedName>
        <fullName evidence="1">Uncharacterized protein</fullName>
    </submittedName>
</protein>
<dbReference type="GO" id="GO:0006310">
    <property type="term" value="P:DNA recombination"/>
    <property type="evidence" value="ECO:0007669"/>
    <property type="project" value="InterPro"/>
</dbReference>
<sequence length="151" mass="17427">MNDRLVIPMSAFQIAWREKKQAPVRLSPLTLNKYVDISGMNRGRMILNRHKAIIQAKIRPIVLEAITNGAAIEYPAEFKFEWFLKDRRTDLDNIAFMHKFIFDAFQGVSVQGNKFMPGDGLKHVVGLTDVFAGIDKENERLEITWQHVDKK</sequence>
<dbReference type="GO" id="GO:0000287">
    <property type="term" value="F:magnesium ion binding"/>
    <property type="evidence" value="ECO:0007669"/>
    <property type="project" value="InterPro"/>
</dbReference>
<dbReference type="EMBL" id="JAAOCX010000001">
    <property type="protein sequence ID" value="MBJ7631669.1"/>
    <property type="molecule type" value="Genomic_DNA"/>
</dbReference>
<organism evidence="1 2">
    <name type="scientific">Weissella confusa</name>
    <name type="common">Lactobacillus confusus</name>
    <dbReference type="NCBI Taxonomy" id="1583"/>
    <lineage>
        <taxon>Bacteria</taxon>
        <taxon>Bacillati</taxon>
        <taxon>Bacillota</taxon>
        <taxon>Bacilli</taxon>
        <taxon>Lactobacillales</taxon>
        <taxon>Lactobacillaceae</taxon>
        <taxon>Weissella</taxon>
    </lineage>
</organism>
<evidence type="ECO:0000313" key="2">
    <source>
        <dbReference type="Proteomes" id="UP000808038"/>
    </source>
</evidence>
<name>A0A482PX33_WEICO</name>
<proteinExistence type="predicted"/>
<dbReference type="GO" id="GO:0006281">
    <property type="term" value="P:DNA repair"/>
    <property type="evidence" value="ECO:0007669"/>
    <property type="project" value="InterPro"/>
</dbReference>
<dbReference type="RefSeq" id="WP_135411127.1">
    <property type="nucleotide sequence ID" value="NZ_CP027565.1"/>
</dbReference>
<dbReference type="SUPFAM" id="SSF103084">
    <property type="entry name" value="Holliday junction resolvase RusA"/>
    <property type="match status" value="1"/>
</dbReference>
<dbReference type="InterPro" id="IPR036614">
    <property type="entry name" value="RusA-like_sf"/>
</dbReference>
<dbReference type="OrthoDB" id="2087700at2"/>